<name>A0A6J6H1C5_9ZZZZ</name>
<organism evidence="1">
    <name type="scientific">freshwater metagenome</name>
    <dbReference type="NCBI Taxonomy" id="449393"/>
    <lineage>
        <taxon>unclassified sequences</taxon>
        <taxon>metagenomes</taxon>
        <taxon>ecological metagenomes</taxon>
    </lineage>
</organism>
<gene>
    <name evidence="1" type="ORF">UFOPK1835_00867</name>
</gene>
<protein>
    <submittedName>
        <fullName evidence="1">Unannotated protein</fullName>
    </submittedName>
</protein>
<accession>A0A6J6H1C5</accession>
<dbReference type="EMBL" id="CAEZUP010000029">
    <property type="protein sequence ID" value="CAB4607487.1"/>
    <property type="molecule type" value="Genomic_DNA"/>
</dbReference>
<evidence type="ECO:0000313" key="1">
    <source>
        <dbReference type="EMBL" id="CAB4607487.1"/>
    </source>
</evidence>
<reference evidence="1" key="1">
    <citation type="submission" date="2020-05" db="EMBL/GenBank/DDBJ databases">
        <authorList>
            <person name="Chiriac C."/>
            <person name="Salcher M."/>
            <person name="Ghai R."/>
            <person name="Kavagutti S V."/>
        </authorList>
    </citation>
    <scope>NUCLEOTIDE SEQUENCE</scope>
</reference>
<proteinExistence type="predicted"/>
<sequence>MAFGQQSGPPASHRQVEEIASLLEGAGFSSFKEARHIYGLTQRQAGGKFTQGEATELIARLLAGEGELDTEQAAEAVESTRISAERTAKRVANKQAEAVAAFPDELLADELVRRGWMCMPPT</sequence>
<dbReference type="AlphaFoldDB" id="A0A6J6H1C5"/>